<gene>
    <name evidence="2" type="ORF">LIER_22876</name>
</gene>
<proteinExistence type="predicted"/>
<feature type="compositionally biased region" description="Basic residues" evidence="1">
    <location>
        <begin position="47"/>
        <end position="56"/>
    </location>
</feature>
<feature type="compositionally biased region" description="Basic residues" evidence="1">
    <location>
        <begin position="79"/>
        <end position="90"/>
    </location>
</feature>
<evidence type="ECO:0000256" key="1">
    <source>
        <dbReference type="SAM" id="MobiDB-lite"/>
    </source>
</evidence>
<dbReference type="AlphaFoldDB" id="A0AAV3R147"/>
<comment type="caution">
    <text evidence="2">The sequence shown here is derived from an EMBL/GenBank/DDBJ whole genome shotgun (WGS) entry which is preliminary data.</text>
</comment>
<organism evidence="2 3">
    <name type="scientific">Lithospermum erythrorhizon</name>
    <name type="common">Purple gromwell</name>
    <name type="synonym">Lithospermum officinale var. erythrorhizon</name>
    <dbReference type="NCBI Taxonomy" id="34254"/>
    <lineage>
        <taxon>Eukaryota</taxon>
        <taxon>Viridiplantae</taxon>
        <taxon>Streptophyta</taxon>
        <taxon>Embryophyta</taxon>
        <taxon>Tracheophyta</taxon>
        <taxon>Spermatophyta</taxon>
        <taxon>Magnoliopsida</taxon>
        <taxon>eudicotyledons</taxon>
        <taxon>Gunneridae</taxon>
        <taxon>Pentapetalae</taxon>
        <taxon>asterids</taxon>
        <taxon>lamiids</taxon>
        <taxon>Boraginales</taxon>
        <taxon>Boraginaceae</taxon>
        <taxon>Boraginoideae</taxon>
        <taxon>Lithospermeae</taxon>
        <taxon>Lithospermum</taxon>
    </lineage>
</organism>
<feature type="region of interest" description="Disordered" evidence="1">
    <location>
        <begin position="1"/>
        <end position="25"/>
    </location>
</feature>
<reference evidence="2 3" key="1">
    <citation type="submission" date="2024-01" db="EMBL/GenBank/DDBJ databases">
        <title>The complete chloroplast genome sequence of Lithospermum erythrorhizon: insights into the phylogenetic relationship among Boraginaceae species and the maternal lineages of purple gromwells.</title>
        <authorList>
            <person name="Okada T."/>
            <person name="Watanabe K."/>
        </authorList>
    </citation>
    <scope>NUCLEOTIDE SEQUENCE [LARGE SCALE GENOMIC DNA]</scope>
</reference>
<evidence type="ECO:0000313" key="3">
    <source>
        <dbReference type="Proteomes" id="UP001454036"/>
    </source>
</evidence>
<evidence type="ECO:0000313" key="2">
    <source>
        <dbReference type="EMBL" id="GAA0168072.1"/>
    </source>
</evidence>
<feature type="compositionally biased region" description="Basic and acidic residues" evidence="1">
    <location>
        <begin position="132"/>
        <end position="144"/>
    </location>
</feature>
<sequence>MDADIPSVTDTEAKTAGNMERPSVGHWIDDILDDDIHEVIPEDAGSKKKSKKRKHKNNDDVGEPSVPKKKLSKEEKAAKKAKKAERKARRAAQEAVDNEASEVNVPEEVRPSIVQPAVSDEWLPENESQDGNADKKAQDSKEDNVVAVMEKWRKAKGKLRMNETRTRIGNQRIQENVAAVSTINVSLNTEEEQIRWSCIIEVALLKKRTIESHIYAASGEENNNMCFLQEKNNMRPLLSKRTIESP</sequence>
<dbReference type="EMBL" id="BAABME010006336">
    <property type="protein sequence ID" value="GAA0168072.1"/>
    <property type="molecule type" value="Genomic_DNA"/>
</dbReference>
<name>A0AAV3R147_LITER</name>
<feature type="region of interest" description="Disordered" evidence="1">
    <location>
        <begin position="38"/>
        <end position="144"/>
    </location>
</feature>
<keyword evidence="3" id="KW-1185">Reference proteome</keyword>
<accession>A0AAV3R147</accession>
<dbReference type="Proteomes" id="UP001454036">
    <property type="component" value="Unassembled WGS sequence"/>
</dbReference>
<protein>
    <submittedName>
        <fullName evidence="2">Uncharacterized protein</fullName>
    </submittedName>
</protein>